<keyword evidence="2" id="KW-0472">Membrane</keyword>
<evidence type="ECO:0000313" key="4">
    <source>
        <dbReference type="EMBL" id="GGF14873.1"/>
    </source>
</evidence>
<gene>
    <name evidence="4" type="ORF">GCM10008027_44610</name>
</gene>
<evidence type="ECO:0000256" key="2">
    <source>
        <dbReference type="SAM" id="Phobius"/>
    </source>
</evidence>
<evidence type="ECO:0000313" key="5">
    <source>
        <dbReference type="Proteomes" id="UP000638462"/>
    </source>
</evidence>
<dbReference type="RefSeq" id="WP_229677684.1">
    <property type="nucleotide sequence ID" value="NZ_BMIT01000038.1"/>
</dbReference>
<keyword evidence="5" id="KW-1185">Reference proteome</keyword>
<feature type="transmembrane region" description="Helical" evidence="2">
    <location>
        <begin position="21"/>
        <end position="41"/>
    </location>
</feature>
<feature type="transmembrane region" description="Helical" evidence="2">
    <location>
        <begin position="414"/>
        <end position="433"/>
    </location>
</feature>
<evidence type="ECO:0000259" key="3">
    <source>
        <dbReference type="Pfam" id="PF07916"/>
    </source>
</evidence>
<sequence length="536" mass="58068">MILDSLIDAWGIALGLKAASILWDVFSDSAIILIPLIFALFKGAERILLEGYDDATYRSVVYKIFAVWFVFTLAVVPSVTFKVTDIKPTPKACSSAEAQVSQALRESDNESPEAIRASSVLEERFDAVIDGERVRVSPFIWATLAVSQAIKNESVSRLPCATDIRLIRTEMASTQLPPGMRQEVSDFVRQCYWPARRKSIELDVLPPEEYLWPGHRSFIETVGLYDNKGGDGFYSRTARYGFSTSSNELSETESLPAGYGFPTCREWWVGVDGEREYSLRHRLFEATPNWIKEEEDGVWAMIRGWFTSAEEEDAYLDKRDAIVSQVFFTNKSASDFGFTGSSDYGLDSGDTGFMDYAGRFLGTIGVALGSIPQTAGASMLQIAAPLAKPLILLIVLTAYVPAMLVGSFQAKHALTFASVIASIMFWPFLWELGRLVDDTLLEASGGVLFGSLGINQAMLSQWLSGFFFVYGPALFTMALGWVGMAGADIAQSKTKGVSSAGSAGQSGAGKAASAGKAAGKKMSSGAKKAATKGAAS</sequence>
<feature type="transmembrane region" description="Helical" evidence="2">
    <location>
        <begin position="390"/>
        <end position="408"/>
    </location>
</feature>
<feature type="domain" description="TraG N-terminal Proteobacteria" evidence="3">
    <location>
        <begin position="30"/>
        <end position="492"/>
    </location>
</feature>
<feature type="transmembrane region" description="Helical" evidence="2">
    <location>
        <begin position="465"/>
        <end position="485"/>
    </location>
</feature>
<reference evidence="5" key="1">
    <citation type="journal article" date="2019" name="Int. J. Syst. Evol. Microbiol.">
        <title>The Global Catalogue of Microorganisms (GCM) 10K type strain sequencing project: providing services to taxonomists for standard genome sequencing and annotation.</title>
        <authorList>
            <consortium name="The Broad Institute Genomics Platform"/>
            <consortium name="The Broad Institute Genome Sequencing Center for Infectious Disease"/>
            <person name="Wu L."/>
            <person name="Ma J."/>
        </authorList>
    </citation>
    <scope>NUCLEOTIDE SEQUENCE [LARGE SCALE GENOMIC DNA]</scope>
    <source>
        <strain evidence="5">CGMCC 1.15394</strain>
    </source>
</reference>
<proteinExistence type="predicted"/>
<keyword evidence="2" id="KW-1133">Transmembrane helix</keyword>
<keyword evidence="2" id="KW-0812">Transmembrane</keyword>
<dbReference type="EMBL" id="BMIT01000038">
    <property type="protein sequence ID" value="GGF14873.1"/>
    <property type="molecule type" value="Genomic_DNA"/>
</dbReference>
<dbReference type="Pfam" id="PF07916">
    <property type="entry name" value="TraG_N"/>
    <property type="match status" value="1"/>
</dbReference>
<organism evidence="4 5">
    <name type="scientific">Pseudoalteromonas gelatinilytica</name>
    <dbReference type="NCBI Taxonomy" id="1703256"/>
    <lineage>
        <taxon>Bacteria</taxon>
        <taxon>Pseudomonadati</taxon>
        <taxon>Pseudomonadota</taxon>
        <taxon>Gammaproteobacteria</taxon>
        <taxon>Alteromonadales</taxon>
        <taxon>Pseudoalteromonadaceae</taxon>
        <taxon>Pseudoalteromonas</taxon>
    </lineage>
</organism>
<evidence type="ECO:0000256" key="1">
    <source>
        <dbReference type="SAM" id="MobiDB-lite"/>
    </source>
</evidence>
<accession>A0ABQ1UDS4</accession>
<comment type="caution">
    <text evidence="4">The sequence shown here is derived from an EMBL/GenBank/DDBJ whole genome shotgun (WGS) entry which is preliminary data.</text>
</comment>
<protein>
    <recommendedName>
        <fullName evidence="3">TraG N-terminal Proteobacteria domain-containing protein</fullName>
    </recommendedName>
</protein>
<feature type="transmembrane region" description="Helical" evidence="2">
    <location>
        <begin position="61"/>
        <end position="81"/>
    </location>
</feature>
<name>A0ABQ1UDS4_9GAMM</name>
<feature type="region of interest" description="Disordered" evidence="1">
    <location>
        <begin position="496"/>
        <end position="536"/>
    </location>
</feature>
<dbReference type="Proteomes" id="UP000638462">
    <property type="component" value="Unassembled WGS sequence"/>
</dbReference>
<dbReference type="InterPro" id="IPR012931">
    <property type="entry name" value="TraG_N_Proteobacteria"/>
</dbReference>